<organism evidence="10">
    <name type="scientific">uncultured delta proteobacterium Rifle_16ft_4_minimus_39832</name>
    <dbReference type="NCBI Taxonomy" id="1665182"/>
    <lineage>
        <taxon>Bacteria</taxon>
        <taxon>Deltaproteobacteria</taxon>
        <taxon>environmental samples</taxon>
    </lineage>
</organism>
<dbReference type="InterPro" id="IPR038379">
    <property type="entry name" value="SecE_sf"/>
</dbReference>
<evidence type="ECO:0000256" key="2">
    <source>
        <dbReference type="ARBA" id="ARBA00022448"/>
    </source>
</evidence>
<proteinExistence type="inferred from homology"/>
<evidence type="ECO:0000256" key="5">
    <source>
        <dbReference type="ARBA" id="ARBA00022927"/>
    </source>
</evidence>
<evidence type="ECO:0000256" key="4">
    <source>
        <dbReference type="ARBA" id="ARBA00022692"/>
    </source>
</evidence>
<comment type="subcellular location">
    <subcellularLocation>
        <location evidence="9">Cell membrane</location>
        <topology evidence="9">Single-pass membrane protein</topology>
    </subcellularLocation>
    <subcellularLocation>
        <location evidence="1">Membrane</location>
    </subcellularLocation>
</comment>
<dbReference type="GO" id="GO:0065002">
    <property type="term" value="P:intracellular protein transmembrane transport"/>
    <property type="evidence" value="ECO:0007669"/>
    <property type="project" value="UniProtKB-UniRule"/>
</dbReference>
<keyword evidence="6 9" id="KW-1133">Transmembrane helix</keyword>
<keyword evidence="5 9" id="KW-0653">Protein transport</keyword>
<dbReference type="PANTHER" id="PTHR33910:SF1">
    <property type="entry name" value="PROTEIN TRANSLOCASE SUBUNIT SECE"/>
    <property type="match status" value="1"/>
</dbReference>
<dbReference type="NCBIfam" id="TIGR00964">
    <property type="entry name" value="secE_bact"/>
    <property type="match status" value="1"/>
</dbReference>
<dbReference type="PANTHER" id="PTHR33910">
    <property type="entry name" value="PROTEIN TRANSLOCASE SUBUNIT SECE"/>
    <property type="match status" value="1"/>
</dbReference>
<dbReference type="GO" id="GO:0043952">
    <property type="term" value="P:protein transport by the Sec complex"/>
    <property type="evidence" value="ECO:0007669"/>
    <property type="project" value="UniProtKB-UniRule"/>
</dbReference>
<dbReference type="InterPro" id="IPR001901">
    <property type="entry name" value="Translocase_SecE/Sec61-g"/>
</dbReference>
<name>A0A0H4TT97_9DELT</name>
<reference evidence="10" key="1">
    <citation type="journal article" date="2015" name="ISME J.">
        <title>Aquifer environment selects for microbial species cohorts in sediment and groundwater.</title>
        <authorList>
            <person name="Hug L.A."/>
            <person name="Thomas B.C."/>
            <person name="Brown C.T."/>
            <person name="Frischkorn K.R."/>
            <person name="Williams K.H."/>
            <person name="Tringe S.G."/>
            <person name="Banfield J.F."/>
        </authorList>
    </citation>
    <scope>NUCLEOTIDE SEQUENCE</scope>
</reference>
<dbReference type="Pfam" id="PF00584">
    <property type="entry name" value="SecE"/>
    <property type="match status" value="1"/>
</dbReference>
<dbReference type="GO" id="GO:0006605">
    <property type="term" value="P:protein targeting"/>
    <property type="evidence" value="ECO:0007669"/>
    <property type="project" value="UniProtKB-UniRule"/>
</dbReference>
<keyword evidence="4 9" id="KW-0812">Transmembrane</keyword>
<evidence type="ECO:0000256" key="8">
    <source>
        <dbReference type="ARBA" id="ARBA00023136"/>
    </source>
</evidence>
<dbReference type="GO" id="GO:0008320">
    <property type="term" value="F:protein transmembrane transporter activity"/>
    <property type="evidence" value="ECO:0007669"/>
    <property type="project" value="UniProtKB-UniRule"/>
</dbReference>
<dbReference type="AlphaFoldDB" id="A0A0H4TT97"/>
<comment type="similarity">
    <text evidence="9">Belongs to the SecE/SEC61-gamma family.</text>
</comment>
<dbReference type="GO" id="GO:0009306">
    <property type="term" value="P:protein secretion"/>
    <property type="evidence" value="ECO:0007669"/>
    <property type="project" value="UniProtKB-UniRule"/>
</dbReference>
<gene>
    <name evidence="9 10" type="primary">secE</name>
</gene>
<dbReference type="GO" id="GO:0005886">
    <property type="term" value="C:plasma membrane"/>
    <property type="evidence" value="ECO:0007669"/>
    <property type="project" value="UniProtKB-SubCell"/>
</dbReference>
<keyword evidence="7 9" id="KW-0811">Translocation</keyword>
<dbReference type="PROSITE" id="PS01067">
    <property type="entry name" value="SECE_SEC61G"/>
    <property type="match status" value="1"/>
</dbReference>
<evidence type="ECO:0000256" key="9">
    <source>
        <dbReference type="HAMAP-Rule" id="MF_00422"/>
    </source>
</evidence>
<protein>
    <recommendedName>
        <fullName evidence="9">Protein translocase subunit SecE</fullName>
    </recommendedName>
</protein>
<dbReference type="EMBL" id="KT007027">
    <property type="protein sequence ID" value="AKQ04054.1"/>
    <property type="molecule type" value="Genomic_DNA"/>
</dbReference>
<feature type="transmembrane region" description="Helical" evidence="9">
    <location>
        <begin position="38"/>
        <end position="62"/>
    </location>
</feature>
<dbReference type="Gene3D" id="1.20.5.1030">
    <property type="entry name" value="Preprotein translocase secy subunit"/>
    <property type="match status" value="1"/>
</dbReference>
<keyword evidence="2 9" id="KW-0813">Transport</keyword>
<evidence type="ECO:0000256" key="1">
    <source>
        <dbReference type="ARBA" id="ARBA00004370"/>
    </source>
</evidence>
<accession>A0A0H4TT97</accession>
<comment type="function">
    <text evidence="9">Essential subunit of the Sec protein translocation channel SecYEG. Clamps together the 2 halves of SecY. May contact the channel plug during translocation.</text>
</comment>
<keyword evidence="3 9" id="KW-1003">Cell membrane</keyword>
<comment type="subunit">
    <text evidence="9">Component of the Sec protein translocase complex. Heterotrimer consisting of SecY, SecE and SecG subunits. The heterotrimers can form oligomers, although 1 heterotrimer is thought to be able to translocate proteins. Interacts with the ribosome. Interacts with SecDF, and other proteins may be involved. Interacts with SecA.</text>
</comment>
<evidence type="ECO:0000313" key="10">
    <source>
        <dbReference type="EMBL" id="AKQ04054.1"/>
    </source>
</evidence>
<evidence type="ECO:0000256" key="6">
    <source>
        <dbReference type="ARBA" id="ARBA00022989"/>
    </source>
</evidence>
<evidence type="ECO:0000256" key="3">
    <source>
        <dbReference type="ARBA" id="ARBA00022475"/>
    </source>
</evidence>
<keyword evidence="8 9" id="KW-0472">Membrane</keyword>
<dbReference type="InterPro" id="IPR005807">
    <property type="entry name" value="SecE_bac"/>
</dbReference>
<dbReference type="HAMAP" id="MF_00422">
    <property type="entry name" value="SecE"/>
    <property type="match status" value="1"/>
</dbReference>
<sequence length="71" mass="8201">MGEWIQKARDSLSHLVEFFKEAWQELKKVHWPSRKETYAATLLVVIVVLMIALFLALVDFGLTRTIQAIIS</sequence>
<evidence type="ECO:0000256" key="7">
    <source>
        <dbReference type="ARBA" id="ARBA00023010"/>
    </source>
</evidence>